<name>A0ABQ7GCB0_DUNSA</name>
<dbReference type="Proteomes" id="UP000815325">
    <property type="component" value="Unassembled WGS sequence"/>
</dbReference>
<organism evidence="10 11">
    <name type="scientific">Dunaliella salina</name>
    <name type="common">Green alga</name>
    <name type="synonym">Protococcus salinus</name>
    <dbReference type="NCBI Taxonomy" id="3046"/>
    <lineage>
        <taxon>Eukaryota</taxon>
        <taxon>Viridiplantae</taxon>
        <taxon>Chlorophyta</taxon>
        <taxon>core chlorophytes</taxon>
        <taxon>Chlorophyceae</taxon>
        <taxon>CS clade</taxon>
        <taxon>Chlamydomonadales</taxon>
        <taxon>Dunaliellaceae</taxon>
        <taxon>Dunaliella</taxon>
    </lineage>
</organism>
<evidence type="ECO:0000256" key="1">
    <source>
        <dbReference type="ARBA" id="ARBA00000707"/>
    </source>
</evidence>
<sequence length="185" mass="19359">MLRKLQTPLTFPTRELDMAPFLTSAVLRKRYDCRGGCLMACMPGKGLVPIPTPKATALGGPGIASAGAQAANSSPLGPQGHQEEQASAAAAPAGAAARRRVPHGKGAGDVAGSTAHGQEPPQGAGYQLSTVICHKGDITGGHYVAYVRNMGAWFRCDDAWVTMVTEEEVAQCQAYMLFFVQNAFA</sequence>
<dbReference type="Pfam" id="PF00443">
    <property type="entry name" value="UCH"/>
    <property type="match status" value="1"/>
</dbReference>
<gene>
    <name evidence="10" type="ORF">DUNSADRAFT_11945</name>
</gene>
<accession>A0ABQ7GCB0</accession>
<feature type="domain" description="USP" evidence="9">
    <location>
        <begin position="1"/>
        <end position="182"/>
    </location>
</feature>
<evidence type="ECO:0000256" key="3">
    <source>
        <dbReference type="ARBA" id="ARBA00012759"/>
    </source>
</evidence>
<keyword evidence="11" id="KW-1185">Reference proteome</keyword>
<dbReference type="SUPFAM" id="SSF54001">
    <property type="entry name" value="Cysteine proteinases"/>
    <property type="match status" value="1"/>
</dbReference>
<evidence type="ECO:0000256" key="7">
    <source>
        <dbReference type="ARBA" id="ARBA00022807"/>
    </source>
</evidence>
<proteinExistence type="inferred from homology"/>
<dbReference type="InterPro" id="IPR038765">
    <property type="entry name" value="Papain-like_cys_pep_sf"/>
</dbReference>
<dbReference type="Gene3D" id="3.90.70.10">
    <property type="entry name" value="Cysteine proteinases"/>
    <property type="match status" value="1"/>
</dbReference>
<keyword evidence="5" id="KW-0833">Ubl conjugation pathway</keyword>
<reference evidence="10" key="1">
    <citation type="submission" date="2017-08" db="EMBL/GenBank/DDBJ databases">
        <authorList>
            <person name="Polle J.E."/>
            <person name="Barry K."/>
            <person name="Cushman J."/>
            <person name="Schmutz J."/>
            <person name="Tran D."/>
            <person name="Hathwaick L.T."/>
            <person name="Yim W.C."/>
            <person name="Jenkins J."/>
            <person name="Mckie-Krisberg Z.M."/>
            <person name="Prochnik S."/>
            <person name="Lindquist E."/>
            <person name="Dockter R.B."/>
            <person name="Adam C."/>
            <person name="Molina H."/>
            <person name="Bunkerborg J."/>
            <person name="Jin E."/>
            <person name="Buchheim M."/>
            <person name="Magnuson J."/>
        </authorList>
    </citation>
    <scope>NUCLEOTIDE SEQUENCE</scope>
    <source>
        <strain evidence="10">CCAP 19/18</strain>
    </source>
</reference>
<keyword evidence="7" id="KW-0788">Thiol protease</keyword>
<dbReference type="PROSITE" id="PS50235">
    <property type="entry name" value="USP_3"/>
    <property type="match status" value="1"/>
</dbReference>
<comment type="catalytic activity">
    <reaction evidence="1">
        <text>Thiol-dependent hydrolysis of ester, thioester, amide, peptide and isopeptide bonds formed by the C-terminal Gly of ubiquitin (a 76-residue protein attached to proteins as an intracellular targeting signal).</text>
        <dbReference type="EC" id="3.4.19.12"/>
    </reaction>
</comment>
<dbReference type="InterPro" id="IPR028889">
    <property type="entry name" value="USP"/>
</dbReference>
<keyword evidence="6" id="KW-0378">Hydrolase</keyword>
<feature type="region of interest" description="Disordered" evidence="8">
    <location>
        <begin position="66"/>
        <end position="121"/>
    </location>
</feature>
<evidence type="ECO:0000313" key="10">
    <source>
        <dbReference type="EMBL" id="KAF5832245.1"/>
    </source>
</evidence>
<dbReference type="PANTHER" id="PTHR21646:SF24">
    <property type="entry name" value="UBIQUITIN CARBOXYL-TERMINAL HYDROLASE"/>
    <property type="match status" value="1"/>
</dbReference>
<feature type="compositionally biased region" description="Low complexity" evidence="8">
    <location>
        <begin position="86"/>
        <end position="96"/>
    </location>
</feature>
<evidence type="ECO:0000256" key="6">
    <source>
        <dbReference type="ARBA" id="ARBA00022801"/>
    </source>
</evidence>
<keyword evidence="4" id="KW-0645">Protease</keyword>
<evidence type="ECO:0000256" key="2">
    <source>
        <dbReference type="ARBA" id="ARBA00009085"/>
    </source>
</evidence>
<comment type="caution">
    <text evidence="10">The sequence shown here is derived from an EMBL/GenBank/DDBJ whole genome shotgun (WGS) entry which is preliminary data.</text>
</comment>
<dbReference type="EC" id="3.4.19.12" evidence="3"/>
<protein>
    <recommendedName>
        <fullName evidence="3">ubiquitinyl hydrolase 1</fullName>
        <ecNumber evidence="3">3.4.19.12</ecNumber>
    </recommendedName>
</protein>
<dbReference type="PANTHER" id="PTHR21646">
    <property type="entry name" value="UBIQUITIN CARBOXYL-TERMINAL HYDROLASE"/>
    <property type="match status" value="1"/>
</dbReference>
<evidence type="ECO:0000259" key="9">
    <source>
        <dbReference type="PROSITE" id="PS50235"/>
    </source>
</evidence>
<dbReference type="InterPro" id="IPR050185">
    <property type="entry name" value="Ub_carboxyl-term_hydrolase"/>
</dbReference>
<dbReference type="InterPro" id="IPR001394">
    <property type="entry name" value="Peptidase_C19_UCH"/>
</dbReference>
<comment type="similarity">
    <text evidence="2">Belongs to the peptidase C19 family.</text>
</comment>
<evidence type="ECO:0000313" key="11">
    <source>
        <dbReference type="Proteomes" id="UP000815325"/>
    </source>
</evidence>
<dbReference type="EMBL" id="MU069887">
    <property type="protein sequence ID" value="KAF5832245.1"/>
    <property type="molecule type" value="Genomic_DNA"/>
</dbReference>
<evidence type="ECO:0000256" key="8">
    <source>
        <dbReference type="SAM" id="MobiDB-lite"/>
    </source>
</evidence>
<evidence type="ECO:0000256" key="4">
    <source>
        <dbReference type="ARBA" id="ARBA00022670"/>
    </source>
</evidence>
<evidence type="ECO:0000256" key="5">
    <source>
        <dbReference type="ARBA" id="ARBA00022786"/>
    </source>
</evidence>